<name>A0A0M4N4Y9_LEPIR</name>
<protein>
    <submittedName>
        <fullName evidence="1">Uncharacterized protein</fullName>
    </submittedName>
</protein>
<accession>A0A0M4N4Y9</accession>
<sequence>MVVPTLKELICKVQIPIFFRIVSSLCQIHISKRMLKNYKSFKYDGFLWELPHC</sequence>
<dbReference type="Proteomes" id="UP000056502">
    <property type="component" value="Chromosome I"/>
</dbReference>
<dbReference type="PATRIC" id="fig|1279460.3.peg.52"/>
<organism evidence="1">
    <name type="scientific">Leptospira interrogans serovar Hardjo str. Norma</name>
    <dbReference type="NCBI Taxonomy" id="1279460"/>
    <lineage>
        <taxon>Bacteria</taxon>
        <taxon>Pseudomonadati</taxon>
        <taxon>Spirochaetota</taxon>
        <taxon>Spirochaetia</taxon>
        <taxon>Leptospirales</taxon>
        <taxon>Leptospiraceae</taxon>
        <taxon>Leptospira</taxon>
    </lineage>
</organism>
<evidence type="ECO:0000313" key="2">
    <source>
        <dbReference type="Proteomes" id="UP000056502"/>
    </source>
</evidence>
<evidence type="ECO:0000313" key="1">
    <source>
        <dbReference type="EMBL" id="ALE37289.1"/>
    </source>
</evidence>
<gene>
    <name evidence="1" type="ORF">G436_0053</name>
</gene>
<dbReference type="EMBL" id="CP012603">
    <property type="protein sequence ID" value="ALE37289.1"/>
    <property type="molecule type" value="Genomic_DNA"/>
</dbReference>
<dbReference type="AlphaFoldDB" id="A0A0M4N4Y9"/>
<proteinExistence type="predicted"/>
<reference evidence="1 2" key="1">
    <citation type="journal article" date="2015" name="Genome Announc.">
        <title>Whole-Genome Sequence of Leptospira interrogans Serovar Hardjo Subtype Hardjoprajitno Strain Norma, Isolated from Cattle in a Leptospirosis Outbreak in Brazil.</title>
        <authorList>
            <person name="Cosate M.R."/>
            <person name="Soares S.C."/>
            <person name="Mendes T.A."/>
            <person name="Raittz R.T."/>
            <person name="Moreira E.C."/>
            <person name="Leite R."/>
            <person name="Fernandes G.R."/>
            <person name="Haddad J.P."/>
            <person name="Ortega J.M."/>
        </authorList>
    </citation>
    <scope>NUCLEOTIDE SEQUENCE [LARGE SCALE GENOMIC DNA]</scope>
    <source>
        <strain evidence="1 2">Norma</strain>
    </source>
</reference>